<keyword evidence="2" id="KW-0472">Membrane</keyword>
<evidence type="ECO:0000313" key="3">
    <source>
        <dbReference type="EMBL" id="VDD96049.1"/>
    </source>
</evidence>
<feature type="compositionally biased region" description="Polar residues" evidence="1">
    <location>
        <begin position="339"/>
        <end position="349"/>
    </location>
</feature>
<feature type="region of interest" description="Disordered" evidence="1">
    <location>
        <begin position="339"/>
        <end position="386"/>
    </location>
</feature>
<dbReference type="PANTHER" id="PTHR35574:SF2">
    <property type="entry name" value="CLAUDIN-LIKE IN CAENORHABDITIS"/>
    <property type="match status" value="1"/>
</dbReference>
<reference evidence="5" key="1">
    <citation type="submission" date="2017-02" db="UniProtKB">
        <authorList>
            <consortium name="WormBaseParasite"/>
        </authorList>
    </citation>
    <scope>IDENTIFICATION</scope>
</reference>
<gene>
    <name evidence="3" type="ORF">EVEC_LOCUS10800</name>
</gene>
<feature type="region of interest" description="Disordered" evidence="1">
    <location>
        <begin position="720"/>
        <end position="739"/>
    </location>
</feature>
<feature type="transmembrane region" description="Helical" evidence="2">
    <location>
        <begin position="16"/>
        <end position="36"/>
    </location>
</feature>
<evidence type="ECO:0000256" key="2">
    <source>
        <dbReference type="SAM" id="Phobius"/>
    </source>
</evidence>
<keyword evidence="4" id="KW-1185">Reference proteome</keyword>
<dbReference type="InterPro" id="IPR010761">
    <property type="entry name" value="Clc_prot-like"/>
</dbReference>
<feature type="region of interest" description="Disordered" evidence="1">
    <location>
        <begin position="522"/>
        <end position="549"/>
    </location>
</feature>
<dbReference type="Pfam" id="PF07062">
    <property type="entry name" value="Clc-like"/>
    <property type="match status" value="1"/>
</dbReference>
<dbReference type="Proteomes" id="UP000274131">
    <property type="component" value="Unassembled WGS sequence"/>
</dbReference>
<protein>
    <submittedName>
        <fullName evidence="5">Clc-like protein</fullName>
    </submittedName>
</protein>
<dbReference type="PANTHER" id="PTHR35574">
    <property type="entry name" value="PUTATIVE-RELATED"/>
    <property type="match status" value="1"/>
</dbReference>
<reference evidence="3 4" key="2">
    <citation type="submission" date="2018-10" db="EMBL/GenBank/DDBJ databases">
        <authorList>
            <consortium name="Pathogen Informatics"/>
        </authorList>
    </citation>
    <scope>NUCLEOTIDE SEQUENCE [LARGE SCALE GENOMIC DNA]</scope>
</reference>
<keyword evidence="2" id="KW-1133">Transmembrane helix</keyword>
<name>A0A0N4VKV4_ENTVE</name>
<feature type="transmembrane region" description="Helical" evidence="2">
    <location>
        <begin position="164"/>
        <end position="189"/>
    </location>
</feature>
<evidence type="ECO:0000313" key="5">
    <source>
        <dbReference type="WBParaSite" id="EVEC_0001150101-mRNA-1"/>
    </source>
</evidence>
<sequence>MSVGEDGPSKCSRKTALTLFFAAELFAFTFSLIALLSPTWQYANLENGRTEHHHGLWLDCKRDYSHEYGRNRDFYETLNKLDVQQHPFDHFFLPPLDCVYKFDYYIDTEDLYDHNHDENRLQDDANQHLFLGWKIAALAAFGLAVLASGASLLLCICAFCHRTLICATTALVSVSTVLSSVGLLVFYIWANYQDNNIIKEDDGIYEQYFGWAFYAQVIGTALHFVAAFLGCVATSVAFTKGKAKLVKIEVVDGDDTSLLDGESSRPFKRSFSAIYKVDSAALRQWEKDYMNKIKDETFLKQRIGSMPNIRKGERYQQRANIFGQSRSSSQTFLNMTGSNRTLTTTTFDSSPERAPVLNESYSGTSKPALKSVLKQPARSNPRSIAESDVTYEILPCDSSFDERGQGTSGRRSLNTYDKVYEPTKWKNQSDKYEEPNTIRSRNSLSSFGDGISALQSAPQKNFVSDGSVKSFDVGHQEAKSTLINDIVEERPKTAEPWMVFRKSSYFDDECTASTEFLQLRHENKRSENKRSILRPEVLSKPPVPEKPTVPLRATQLSSSQNIRDFAVRRRDTSDSQETDSSLKTGGININTFAGGFGSRTGQRSITNLTALPNNDENIRAFERHDSSDVSLTSSYSAPKKKPHHLDYLSISSKVLLNFNQGCHQFRKLIRIAPDEVDRSVGSSTLLENEAINESPYTYLKEAELRLNLFMNGLAPLNVSSGNPSSCAGSSSKETSVTTV</sequence>
<proteinExistence type="predicted"/>
<feature type="compositionally biased region" description="Low complexity" evidence="1">
    <location>
        <begin position="720"/>
        <end position="731"/>
    </location>
</feature>
<dbReference type="AlphaFoldDB" id="A0A0N4VKV4"/>
<organism evidence="5">
    <name type="scientific">Enterobius vermicularis</name>
    <name type="common">Human pinworm</name>
    <dbReference type="NCBI Taxonomy" id="51028"/>
    <lineage>
        <taxon>Eukaryota</taxon>
        <taxon>Metazoa</taxon>
        <taxon>Ecdysozoa</taxon>
        <taxon>Nematoda</taxon>
        <taxon>Chromadorea</taxon>
        <taxon>Rhabditida</taxon>
        <taxon>Spirurina</taxon>
        <taxon>Oxyuridomorpha</taxon>
        <taxon>Oxyuroidea</taxon>
        <taxon>Oxyuridae</taxon>
        <taxon>Enterobius</taxon>
    </lineage>
</organism>
<dbReference type="WBParaSite" id="EVEC_0001150101-mRNA-1">
    <property type="protein sequence ID" value="EVEC_0001150101-mRNA-1"/>
    <property type="gene ID" value="EVEC_0001150101"/>
</dbReference>
<evidence type="ECO:0000313" key="4">
    <source>
        <dbReference type="Proteomes" id="UP000274131"/>
    </source>
</evidence>
<dbReference type="GO" id="GO:0016020">
    <property type="term" value="C:membrane"/>
    <property type="evidence" value="ECO:0007669"/>
    <property type="project" value="InterPro"/>
</dbReference>
<feature type="transmembrane region" description="Helical" evidence="2">
    <location>
        <begin position="135"/>
        <end position="157"/>
    </location>
</feature>
<keyword evidence="2" id="KW-0812">Transmembrane</keyword>
<dbReference type="Gene3D" id="1.20.140.150">
    <property type="match status" value="1"/>
</dbReference>
<evidence type="ECO:0000256" key="1">
    <source>
        <dbReference type="SAM" id="MobiDB-lite"/>
    </source>
</evidence>
<dbReference type="EMBL" id="UXUI01011214">
    <property type="protein sequence ID" value="VDD96049.1"/>
    <property type="molecule type" value="Genomic_DNA"/>
</dbReference>
<accession>A0A0N4VKV4</accession>
<dbReference type="OrthoDB" id="5828353at2759"/>
<feature type="transmembrane region" description="Helical" evidence="2">
    <location>
        <begin position="209"/>
        <end position="238"/>
    </location>
</feature>